<sequence>MEELRLKGQVRTQVGKGAAKKLRRQRLIPAVVYGGTSGPTAVTINPFEMMKLLGSGAGENVLISLAMDGENEQSRTVILKALQRDPVRGGPLHADFLEVSMQRKIKVQIPVRLVGEAIGVKLKGGLLEQHLREVSVECLPGAIPSHIQVDISHLDLGHGIHVRELTAGGDIKVLEDPARPVVTVLVQRVAAEGAAAVAEEKPTEPEVVGKKEAKEVKEGK</sequence>
<dbReference type="InterPro" id="IPR020056">
    <property type="entry name" value="Rbsml_bL25/Gln-tRNA_synth_N"/>
</dbReference>
<dbReference type="PATRIC" id="fig|671143.5.peg.433"/>
<evidence type="ECO:0000256" key="1">
    <source>
        <dbReference type="ARBA" id="ARBA00022730"/>
    </source>
</evidence>
<protein>
    <recommendedName>
        <fullName evidence="5">Large ribosomal subunit protein bL25</fullName>
    </recommendedName>
    <alternativeName>
        <fullName evidence="5">General stress protein CTC</fullName>
    </alternativeName>
</protein>
<dbReference type="GO" id="GO:0008097">
    <property type="term" value="F:5S rRNA binding"/>
    <property type="evidence" value="ECO:0007669"/>
    <property type="project" value="InterPro"/>
</dbReference>
<dbReference type="InterPro" id="IPR020057">
    <property type="entry name" value="Ribosomal_bL25_b-dom"/>
</dbReference>
<dbReference type="Pfam" id="PF01386">
    <property type="entry name" value="Ribosomal_L25p"/>
    <property type="match status" value="1"/>
</dbReference>
<dbReference type="InterPro" id="IPR001021">
    <property type="entry name" value="Ribosomal_bL25_long"/>
</dbReference>
<evidence type="ECO:0000259" key="8">
    <source>
        <dbReference type="Pfam" id="PF14693"/>
    </source>
</evidence>
<evidence type="ECO:0000313" key="9">
    <source>
        <dbReference type="EMBL" id="CBE67584.1"/>
    </source>
</evidence>
<comment type="subunit">
    <text evidence="5">Part of the 50S ribosomal subunit; part of the 5S rRNA/L5/L18/L25 subcomplex. Contacts the 5S rRNA. Binds to the 5S rRNA independently of L5 and L18.</text>
</comment>
<dbReference type="EMBL" id="FP565575">
    <property type="protein sequence ID" value="CBE67584.1"/>
    <property type="molecule type" value="Genomic_DNA"/>
</dbReference>
<proteinExistence type="inferred from homology"/>
<dbReference type="Proteomes" id="UP000006898">
    <property type="component" value="Chromosome"/>
</dbReference>
<keyword evidence="1 5" id="KW-0699">rRNA-binding</keyword>
<dbReference type="Gene3D" id="2.40.240.10">
    <property type="entry name" value="Ribosomal Protein L25, Chain P"/>
    <property type="match status" value="1"/>
</dbReference>
<feature type="region of interest" description="Disordered" evidence="6">
    <location>
        <begin position="197"/>
        <end position="220"/>
    </location>
</feature>
<comment type="similarity">
    <text evidence="5">Belongs to the bacterial ribosomal protein bL25 family. CTC subfamily.</text>
</comment>
<accession>D5MK01</accession>
<dbReference type="AlphaFoldDB" id="D5MK01"/>
<keyword evidence="4 5" id="KW-0687">Ribonucleoprotein</keyword>
<dbReference type="InterPro" id="IPR037121">
    <property type="entry name" value="Ribosomal_bL25_C"/>
</dbReference>
<evidence type="ECO:0000256" key="6">
    <source>
        <dbReference type="SAM" id="MobiDB-lite"/>
    </source>
</evidence>
<organism evidence="9 10">
    <name type="scientific">Methylomirabilis oxygeniifera</name>
    <dbReference type="NCBI Taxonomy" id="671143"/>
    <lineage>
        <taxon>Bacteria</taxon>
        <taxon>Candidatus Methylomirabilota</taxon>
        <taxon>Candidatus Methylomirabilia</taxon>
        <taxon>Candidatus Methylomirabilales</taxon>
        <taxon>Candidatus Methylomirabilaceae</taxon>
        <taxon>Candidatus Methylomirabilis</taxon>
    </lineage>
</organism>
<evidence type="ECO:0000256" key="4">
    <source>
        <dbReference type="ARBA" id="ARBA00023274"/>
    </source>
</evidence>
<dbReference type="PANTHER" id="PTHR33284">
    <property type="entry name" value="RIBOSOMAL PROTEIN L25/GLN-TRNA SYNTHETASE, ANTI-CODON-BINDING DOMAIN-CONTAINING PROTEIN"/>
    <property type="match status" value="1"/>
</dbReference>
<feature type="compositionally biased region" description="Basic and acidic residues" evidence="6">
    <location>
        <begin position="198"/>
        <end position="220"/>
    </location>
</feature>
<keyword evidence="3 5" id="KW-0689">Ribosomal protein</keyword>
<dbReference type="HOGENOM" id="CLU_075939_2_1_0"/>
<dbReference type="Pfam" id="PF14693">
    <property type="entry name" value="Ribosomal_TL5_C"/>
    <property type="match status" value="1"/>
</dbReference>
<dbReference type="STRING" id="671143.DAMO_0508"/>
<gene>
    <name evidence="5 9" type="primary">rplY</name>
    <name evidence="5" type="synonym">ctc</name>
    <name evidence="9" type="ORF">DAMO_0508</name>
</gene>
<evidence type="ECO:0000313" key="10">
    <source>
        <dbReference type="Proteomes" id="UP000006898"/>
    </source>
</evidence>
<evidence type="ECO:0000256" key="3">
    <source>
        <dbReference type="ARBA" id="ARBA00022980"/>
    </source>
</evidence>
<reference evidence="9 10" key="1">
    <citation type="journal article" date="2010" name="Nature">
        <title>Nitrite-driven anaerobic methane oxidation by oxygenic bacteria.</title>
        <authorList>
            <person name="Ettwig K.F."/>
            <person name="Butler M.K."/>
            <person name="Le Paslier D."/>
            <person name="Pelletier E."/>
            <person name="Mangenot S."/>
            <person name="Kuypers M.M.M."/>
            <person name="Schreiber F."/>
            <person name="Dutilh B.E."/>
            <person name="Zedelius J."/>
            <person name="de Beer D."/>
            <person name="Gloerich J."/>
            <person name="Wessels H.J.C.T."/>
            <person name="van Allen T."/>
            <person name="Luesken F."/>
            <person name="Wu M."/>
            <person name="van de Pas-Schoonen K.T."/>
            <person name="Op den Camp H.J.M."/>
            <person name="Janssen-Megens E.M."/>
            <person name="Francoijs K-J."/>
            <person name="Stunnenberg H."/>
            <person name="Weissenbach J."/>
            <person name="Jetten M.S.M."/>
            <person name="Strous M."/>
        </authorList>
    </citation>
    <scope>NUCLEOTIDE SEQUENCE [LARGE SCALE GENOMIC DNA]</scope>
</reference>
<evidence type="ECO:0000256" key="2">
    <source>
        <dbReference type="ARBA" id="ARBA00022884"/>
    </source>
</evidence>
<name>D5MK01_METO1</name>
<feature type="domain" description="Large ribosomal subunit protein bL25 beta" evidence="8">
    <location>
        <begin position="104"/>
        <end position="187"/>
    </location>
</feature>
<dbReference type="InterPro" id="IPR011035">
    <property type="entry name" value="Ribosomal_bL25/Gln-tRNA_synth"/>
</dbReference>
<dbReference type="HAMAP" id="MF_01334">
    <property type="entry name" value="Ribosomal_bL25_CTC"/>
    <property type="match status" value="1"/>
</dbReference>
<dbReference type="PANTHER" id="PTHR33284:SF1">
    <property type="entry name" value="RIBOSOMAL PROTEIN L25_GLN-TRNA SYNTHETASE, ANTI-CODON-BINDING DOMAIN-CONTAINING PROTEIN"/>
    <property type="match status" value="1"/>
</dbReference>
<dbReference type="NCBIfam" id="TIGR00731">
    <property type="entry name" value="bL25_bact_ctc"/>
    <property type="match status" value="1"/>
</dbReference>
<dbReference type="KEGG" id="mox:DAMO_0508"/>
<dbReference type="Gene3D" id="2.170.120.20">
    <property type="entry name" value="Ribosomal protein L25, beta domain"/>
    <property type="match status" value="1"/>
</dbReference>
<evidence type="ECO:0000256" key="5">
    <source>
        <dbReference type="HAMAP-Rule" id="MF_01334"/>
    </source>
</evidence>
<dbReference type="SUPFAM" id="SSF50715">
    <property type="entry name" value="Ribosomal protein L25-like"/>
    <property type="match status" value="1"/>
</dbReference>
<dbReference type="eggNOG" id="COG1825">
    <property type="taxonomic scope" value="Bacteria"/>
</dbReference>
<dbReference type="InterPro" id="IPR029751">
    <property type="entry name" value="Ribosomal_L25_dom"/>
</dbReference>
<evidence type="ECO:0000259" key="7">
    <source>
        <dbReference type="Pfam" id="PF01386"/>
    </source>
</evidence>
<dbReference type="GO" id="GO:0006412">
    <property type="term" value="P:translation"/>
    <property type="evidence" value="ECO:0007669"/>
    <property type="project" value="UniProtKB-UniRule"/>
</dbReference>
<feature type="domain" description="Large ribosomal subunit protein bL25 L25" evidence="7">
    <location>
        <begin position="6"/>
        <end position="96"/>
    </location>
</feature>
<dbReference type="InterPro" id="IPR020930">
    <property type="entry name" value="Ribosomal_uL5_bac-type"/>
</dbReference>
<dbReference type="GO" id="GO:0003735">
    <property type="term" value="F:structural constituent of ribosome"/>
    <property type="evidence" value="ECO:0007669"/>
    <property type="project" value="InterPro"/>
</dbReference>
<comment type="function">
    <text evidence="5">This is one of the proteins that binds to the 5S RNA in the ribosome where it forms part of the central protuberance.</text>
</comment>
<dbReference type="CDD" id="cd00495">
    <property type="entry name" value="Ribosomal_L25_TL5_CTC"/>
    <property type="match status" value="1"/>
</dbReference>
<keyword evidence="2 5" id="KW-0694">RNA-binding</keyword>
<dbReference type="GO" id="GO:0022625">
    <property type="term" value="C:cytosolic large ribosomal subunit"/>
    <property type="evidence" value="ECO:0007669"/>
    <property type="project" value="TreeGrafter"/>
</dbReference>